<dbReference type="Gene3D" id="1.10.10.60">
    <property type="entry name" value="Homeodomain-like"/>
    <property type="match status" value="1"/>
</dbReference>
<dbReference type="PANTHER" id="PTHR43280">
    <property type="entry name" value="ARAC-FAMILY TRANSCRIPTIONAL REGULATOR"/>
    <property type="match status" value="1"/>
</dbReference>
<evidence type="ECO:0000256" key="3">
    <source>
        <dbReference type="ARBA" id="ARBA00023163"/>
    </source>
</evidence>
<evidence type="ECO:0000256" key="1">
    <source>
        <dbReference type="ARBA" id="ARBA00023015"/>
    </source>
</evidence>
<protein>
    <submittedName>
        <fullName evidence="5">Helix-turn-helix domain-containing protein</fullName>
    </submittedName>
</protein>
<keyword evidence="1" id="KW-0805">Transcription regulation</keyword>
<organism evidence="5 6">
    <name type="scientific">Chryseobacterium tagetis</name>
    <dbReference type="NCBI Taxonomy" id="2801334"/>
    <lineage>
        <taxon>Bacteria</taxon>
        <taxon>Pseudomonadati</taxon>
        <taxon>Bacteroidota</taxon>
        <taxon>Flavobacteriia</taxon>
        <taxon>Flavobacteriales</taxon>
        <taxon>Weeksellaceae</taxon>
        <taxon>Chryseobacterium group</taxon>
        <taxon>Chryseobacterium</taxon>
    </lineage>
</organism>
<keyword evidence="6" id="KW-1185">Reference proteome</keyword>
<dbReference type="Pfam" id="PF12833">
    <property type="entry name" value="HTH_18"/>
    <property type="match status" value="1"/>
</dbReference>
<evidence type="ECO:0000256" key="2">
    <source>
        <dbReference type="ARBA" id="ARBA00023125"/>
    </source>
</evidence>
<proteinExistence type="predicted"/>
<dbReference type="SUPFAM" id="SSF46689">
    <property type="entry name" value="Homeodomain-like"/>
    <property type="match status" value="1"/>
</dbReference>
<evidence type="ECO:0000313" key="6">
    <source>
        <dbReference type="Proteomes" id="UP000618240"/>
    </source>
</evidence>
<evidence type="ECO:0000259" key="4">
    <source>
        <dbReference type="PROSITE" id="PS01124"/>
    </source>
</evidence>
<dbReference type="PANTHER" id="PTHR43280:SF32">
    <property type="entry name" value="TRANSCRIPTIONAL REGULATORY PROTEIN"/>
    <property type="match status" value="1"/>
</dbReference>
<comment type="caution">
    <text evidence="5">The sequence shown here is derived from an EMBL/GenBank/DDBJ whole genome shotgun (WGS) entry which is preliminary data.</text>
</comment>
<keyword evidence="3" id="KW-0804">Transcription</keyword>
<dbReference type="EMBL" id="JAERSE020000002">
    <property type="protein sequence ID" value="MCA6067192.1"/>
    <property type="molecule type" value="Genomic_DNA"/>
</dbReference>
<dbReference type="InterPro" id="IPR009057">
    <property type="entry name" value="Homeodomain-like_sf"/>
</dbReference>
<reference evidence="5 6" key="1">
    <citation type="submission" date="2021-09" db="EMBL/GenBank/DDBJ databases">
        <title>Genome sequencing and assembly of Chryseobacterium sp. RG1.</title>
        <authorList>
            <person name="Chhetri G."/>
        </authorList>
    </citation>
    <scope>NUCLEOTIDE SEQUENCE [LARGE SCALE GENOMIC DNA]</scope>
    <source>
        <strain evidence="5 6">RG1</strain>
    </source>
</reference>
<dbReference type="Proteomes" id="UP000618240">
    <property type="component" value="Unassembled WGS sequence"/>
</dbReference>
<accession>A0ABS7ZZP0</accession>
<dbReference type="InterPro" id="IPR018060">
    <property type="entry name" value="HTH_AraC"/>
</dbReference>
<keyword evidence="2" id="KW-0238">DNA-binding</keyword>
<sequence>MKKNIHIFNLQSELLDLGINEENSIGNDIILLEKPVIRPGFSYPFKSDVFTAIICLSGKSEGFINLSPQVSSASSLTVFMPDQILQHKETSEDFSALLIVTSKQFIRNLNIQIGSSLFASVNENPVLSLSESELNSMVTYYNLLKEAVKNVDNPFRMETVLNLTRAFFYGISYKRHKMLAHEEKSKNKVVLDDFLMLVRNYHKQERSVGFYAEKLCLTPKYFSSLIKSNSGRSAAEWIDSFVILEAKALLKSTNMTIEQISEELHFPSQSFFGKYFKRLEGISPTEYRRK</sequence>
<feature type="domain" description="HTH araC/xylS-type" evidence="4">
    <location>
        <begin position="192"/>
        <end position="290"/>
    </location>
</feature>
<dbReference type="SMART" id="SM00342">
    <property type="entry name" value="HTH_ARAC"/>
    <property type="match status" value="1"/>
</dbReference>
<dbReference type="RefSeq" id="WP_225687704.1">
    <property type="nucleotide sequence ID" value="NZ_JAERSE020000002.1"/>
</dbReference>
<gene>
    <name evidence="5" type="ORF">JI747_008385</name>
</gene>
<dbReference type="PROSITE" id="PS01124">
    <property type="entry name" value="HTH_ARAC_FAMILY_2"/>
    <property type="match status" value="1"/>
</dbReference>
<name>A0ABS7ZZP0_9FLAO</name>
<evidence type="ECO:0000313" key="5">
    <source>
        <dbReference type="EMBL" id="MCA6067192.1"/>
    </source>
</evidence>